<dbReference type="EMBL" id="JAUFRC010000001">
    <property type="protein sequence ID" value="MDN3711749.1"/>
    <property type="molecule type" value="Genomic_DNA"/>
</dbReference>
<sequence length="329" mass="36658">MGEHVGSRPVDGGYVAIGWSALGDLRQYADRDALKAALAQYYPDKKVGSRPVDAGILFRFTHEMKAGDIVVYPSKHDRMVNVGRFTGAFEHFSDDPDDYPNHRGVEWLLHLPRNEFGQSVLNEIGAFITVFLIQSSADAFLTKLGIAVPEGDAPVNEPAVEIEDDDTATVAVSKQAELTTGDFIIRQIMTKLSGYEFEEFVAHLLECMGYTARVTQRSGDGGVDVIAHRDKLGFEPPILKVQCKRKTDQVPRPEVDQLLGTLGEGEYGLFIGLGSFSRQSVELERNRPKLRLIDGEQFVELILENYSQLSPRYRTLLPLKQIYVPDLQG</sequence>
<dbReference type="Proteomes" id="UP001243846">
    <property type="component" value="Unassembled WGS sequence"/>
</dbReference>
<protein>
    <submittedName>
        <fullName evidence="2">Restriction endonuclease</fullName>
        <ecNumber evidence="2">3.1.21.-</ecNumber>
    </submittedName>
</protein>
<dbReference type="EC" id="3.1.21.-" evidence="2"/>
<reference evidence="3" key="1">
    <citation type="journal article" date="2019" name="Int. J. Syst. Evol. Microbiol.">
        <title>The Global Catalogue of Microorganisms (GCM) 10K type strain sequencing project: providing services to taxonomists for standard genome sequencing and annotation.</title>
        <authorList>
            <consortium name="The Broad Institute Genomics Platform"/>
            <consortium name="The Broad Institute Genome Sequencing Center for Infectious Disease"/>
            <person name="Wu L."/>
            <person name="Ma J."/>
        </authorList>
    </citation>
    <scope>NUCLEOTIDE SEQUENCE [LARGE SCALE GENOMIC DNA]</scope>
    <source>
        <strain evidence="3">CECT 8482</strain>
    </source>
</reference>
<comment type="caution">
    <text evidence="2">The sequence shown here is derived from an EMBL/GenBank/DDBJ whole genome shotgun (WGS) entry which is preliminary data.</text>
</comment>
<proteinExistence type="predicted"/>
<dbReference type="Gene3D" id="3.40.1350.10">
    <property type="match status" value="1"/>
</dbReference>
<dbReference type="Pfam" id="PF04471">
    <property type="entry name" value="Mrr_cat"/>
    <property type="match status" value="1"/>
</dbReference>
<keyword evidence="3" id="KW-1185">Reference proteome</keyword>
<dbReference type="InterPro" id="IPR052906">
    <property type="entry name" value="Type_IV_Methyl-Rstrct_Enzyme"/>
</dbReference>
<name>A0ABT8D5J3_9RHOB</name>
<dbReference type="SUPFAM" id="SSF52980">
    <property type="entry name" value="Restriction endonuclease-like"/>
    <property type="match status" value="1"/>
</dbReference>
<evidence type="ECO:0000259" key="1">
    <source>
        <dbReference type="Pfam" id="PF04471"/>
    </source>
</evidence>
<feature type="domain" description="Restriction endonuclease type IV Mrr" evidence="1">
    <location>
        <begin position="191"/>
        <end position="302"/>
    </location>
</feature>
<dbReference type="RefSeq" id="WP_377685979.1">
    <property type="nucleotide sequence ID" value="NZ_JBHMDZ010000013.1"/>
</dbReference>
<evidence type="ECO:0000313" key="3">
    <source>
        <dbReference type="Proteomes" id="UP001243846"/>
    </source>
</evidence>
<organism evidence="2 3">
    <name type="scientific">Paracoccus cavernae</name>
    <dbReference type="NCBI Taxonomy" id="1571207"/>
    <lineage>
        <taxon>Bacteria</taxon>
        <taxon>Pseudomonadati</taxon>
        <taxon>Pseudomonadota</taxon>
        <taxon>Alphaproteobacteria</taxon>
        <taxon>Rhodobacterales</taxon>
        <taxon>Paracoccaceae</taxon>
        <taxon>Paracoccus</taxon>
    </lineage>
</organism>
<dbReference type="PANTHER" id="PTHR30015">
    <property type="entry name" value="MRR RESTRICTION SYSTEM PROTEIN"/>
    <property type="match status" value="1"/>
</dbReference>
<dbReference type="GO" id="GO:0016787">
    <property type="term" value="F:hydrolase activity"/>
    <property type="evidence" value="ECO:0007669"/>
    <property type="project" value="UniProtKB-KW"/>
</dbReference>
<dbReference type="PANTHER" id="PTHR30015:SF7">
    <property type="entry name" value="TYPE IV METHYL-DIRECTED RESTRICTION ENZYME ECOKMRR"/>
    <property type="match status" value="1"/>
</dbReference>
<dbReference type="InterPro" id="IPR007560">
    <property type="entry name" value="Restrct_endonuc_IV_Mrr"/>
</dbReference>
<gene>
    <name evidence="2" type="ORF">QWZ10_07725</name>
</gene>
<accession>A0ABT8D5J3</accession>
<evidence type="ECO:0000313" key="2">
    <source>
        <dbReference type="EMBL" id="MDN3711749.1"/>
    </source>
</evidence>
<dbReference type="InterPro" id="IPR011856">
    <property type="entry name" value="tRNA_endonuc-like_dom_sf"/>
</dbReference>
<keyword evidence="2" id="KW-0255">Endonuclease</keyword>
<keyword evidence="2" id="KW-0378">Hydrolase</keyword>
<keyword evidence="2" id="KW-0540">Nuclease</keyword>
<dbReference type="GO" id="GO:0004519">
    <property type="term" value="F:endonuclease activity"/>
    <property type="evidence" value="ECO:0007669"/>
    <property type="project" value="UniProtKB-KW"/>
</dbReference>
<dbReference type="InterPro" id="IPR011335">
    <property type="entry name" value="Restrct_endonuc-II-like"/>
</dbReference>